<dbReference type="EMBL" id="OKQR01000001">
    <property type="protein sequence ID" value="SPD92106.1"/>
    <property type="molecule type" value="Genomic_DNA"/>
</dbReference>
<dbReference type="GeneID" id="99673552"/>
<proteinExistence type="predicted"/>
<dbReference type="EMBL" id="OKQU01000001">
    <property type="protein sequence ID" value="SPE07385.1"/>
    <property type="molecule type" value="Genomic_DNA"/>
</dbReference>
<dbReference type="AlphaFoldDB" id="A0A2N9KBC2"/>
<evidence type="ECO:0000313" key="4">
    <source>
        <dbReference type="Proteomes" id="UP000237923"/>
    </source>
</evidence>
<dbReference type="GO" id="GO:0008962">
    <property type="term" value="F:phosphatidylglycerophosphatase activity"/>
    <property type="evidence" value="ECO:0007669"/>
    <property type="project" value="InterPro"/>
</dbReference>
<protein>
    <submittedName>
        <fullName evidence="3">Phosphatidylglycerophosphatase A</fullName>
    </submittedName>
</protein>
<dbReference type="KEGG" id="lsu:A6B45_02045"/>
<name>A0A2N9KBC2_9LACO</name>
<dbReference type="Gene3D" id="1.10.3760.10">
    <property type="entry name" value="PgpA-like"/>
    <property type="match status" value="1"/>
</dbReference>
<organism evidence="3 4">
    <name type="scientific">Leuconostoc suionicum</name>
    <dbReference type="NCBI Taxonomy" id="1511761"/>
    <lineage>
        <taxon>Bacteria</taxon>
        <taxon>Bacillati</taxon>
        <taxon>Bacillota</taxon>
        <taxon>Bacilli</taxon>
        <taxon>Lactobacillales</taxon>
        <taxon>Lactobacillaceae</taxon>
        <taxon>Leuconostoc</taxon>
    </lineage>
</organism>
<dbReference type="InterPro" id="IPR036681">
    <property type="entry name" value="PgpA-like_sf"/>
</dbReference>
<sequence length="174" mass="18813">MQYATYENTVAKLAAHHITISDIARIAFNNEQSYVEGLTIEQVEDAVESILHKRVVQHQVWVGLELDRLAEAHLLEAPLQDLVENDDGLFGVDETIGTAIAMSFDTIGVTNYGYIDKTKVGLVGELDRKGKTSEAVTTFADDIVGALAAAAASKVAHKYATGRVDSVLPNQDNA</sequence>
<dbReference type="InterPro" id="IPR007686">
    <property type="entry name" value="YutG/PgpA"/>
</dbReference>
<dbReference type="SUPFAM" id="SSF101307">
    <property type="entry name" value="YutG-like"/>
    <property type="match status" value="1"/>
</dbReference>
<dbReference type="GO" id="GO:0006629">
    <property type="term" value="P:lipid metabolic process"/>
    <property type="evidence" value="ECO:0007669"/>
    <property type="project" value="InterPro"/>
</dbReference>
<dbReference type="PIRSF" id="PIRSF019587">
    <property type="entry name" value="PGPase"/>
    <property type="match status" value="1"/>
</dbReference>
<gene>
    <name evidence="2" type="ORF">LES8486_01109</name>
    <name evidence="3" type="ORF">LES9216_01256</name>
</gene>
<dbReference type="Proteomes" id="UP000237923">
    <property type="component" value="Unassembled WGS sequence"/>
</dbReference>
<dbReference type="CDD" id="cd06971">
    <property type="entry name" value="PgpA"/>
    <property type="match status" value="1"/>
</dbReference>
<dbReference type="InterPro" id="IPR026038">
    <property type="entry name" value="Put_PGPase"/>
</dbReference>
<reference evidence="3 4" key="1">
    <citation type="submission" date="2018-02" db="EMBL/GenBank/DDBJ databases">
        <authorList>
            <person name="Cohen D.B."/>
            <person name="Kent A.D."/>
        </authorList>
    </citation>
    <scope>NUCLEOTIDE SEQUENCE [LARGE SCALE GENOMIC DNA]</scope>
    <source>
        <strain evidence="3 4">CECT 9216</strain>
    </source>
</reference>
<feature type="domain" description="YutG/PgpA" evidence="1">
    <location>
        <begin position="50"/>
        <end position="157"/>
    </location>
</feature>
<evidence type="ECO:0000313" key="5">
    <source>
        <dbReference type="Proteomes" id="UP000239237"/>
    </source>
</evidence>
<dbReference type="RefSeq" id="WP_004164692.1">
    <property type="nucleotide sequence ID" value="NZ_AP017935.1"/>
</dbReference>
<accession>A0A2N9KBC2</accession>
<keyword evidence="5" id="KW-1185">Reference proteome</keyword>
<evidence type="ECO:0000313" key="2">
    <source>
        <dbReference type="EMBL" id="SPD92106.1"/>
    </source>
</evidence>
<reference evidence="2 5" key="2">
    <citation type="submission" date="2018-02" db="EMBL/GenBank/DDBJ databases">
        <authorList>
            <person name="Rodrigo-Torres L."/>
            <person name="Arahal R. D."/>
            <person name="Lucena T."/>
        </authorList>
    </citation>
    <scope>NUCLEOTIDE SEQUENCE [LARGE SCALE GENOMIC DNA]</scope>
    <source>
        <strain evidence="2 5">CECT 8486</strain>
    </source>
</reference>
<evidence type="ECO:0000259" key="1">
    <source>
        <dbReference type="Pfam" id="PF04608"/>
    </source>
</evidence>
<evidence type="ECO:0000313" key="3">
    <source>
        <dbReference type="EMBL" id="SPE07385.1"/>
    </source>
</evidence>
<dbReference type="Pfam" id="PF04608">
    <property type="entry name" value="PgpA"/>
    <property type="match status" value="1"/>
</dbReference>
<dbReference type="Proteomes" id="UP000239237">
    <property type="component" value="Unassembled WGS sequence"/>
</dbReference>